<dbReference type="EnsemblFungi" id="EJT73700">
    <property type="protein sequence ID" value="EJT73700"/>
    <property type="gene ID" value="GGTG_07556"/>
</dbReference>
<evidence type="ECO:0000313" key="3">
    <source>
        <dbReference type="Proteomes" id="UP000006039"/>
    </source>
</evidence>
<organism evidence="1">
    <name type="scientific">Gaeumannomyces tritici (strain R3-111a-1)</name>
    <name type="common">Wheat and barley take-all root rot fungus</name>
    <name type="synonym">Gaeumannomyces graminis var. tritici</name>
    <dbReference type="NCBI Taxonomy" id="644352"/>
    <lineage>
        <taxon>Eukaryota</taxon>
        <taxon>Fungi</taxon>
        <taxon>Dikarya</taxon>
        <taxon>Ascomycota</taxon>
        <taxon>Pezizomycotina</taxon>
        <taxon>Sordariomycetes</taxon>
        <taxon>Sordariomycetidae</taxon>
        <taxon>Magnaporthales</taxon>
        <taxon>Magnaporthaceae</taxon>
        <taxon>Gaeumannomyces</taxon>
    </lineage>
</organism>
<dbReference type="Proteomes" id="UP000006039">
    <property type="component" value="Unassembled WGS sequence"/>
</dbReference>
<proteinExistence type="predicted"/>
<reference evidence="2" key="5">
    <citation type="submission" date="2018-04" db="UniProtKB">
        <authorList>
            <consortium name="EnsemblFungi"/>
        </authorList>
    </citation>
    <scope>IDENTIFICATION</scope>
    <source>
        <strain evidence="2">R3-111a-1</strain>
    </source>
</reference>
<protein>
    <submittedName>
        <fullName evidence="1 2">Uncharacterized protein</fullName>
    </submittedName>
</protein>
<reference evidence="1" key="3">
    <citation type="submission" date="2010-09" db="EMBL/GenBank/DDBJ databases">
        <title>Annotation of Gaeumannomyces graminis var. tritici R3-111a-1.</title>
        <authorList>
            <consortium name="The Broad Institute Genome Sequencing Platform"/>
            <person name="Ma L.-J."/>
            <person name="Dead R."/>
            <person name="Young S.K."/>
            <person name="Zeng Q."/>
            <person name="Gargeya S."/>
            <person name="Fitzgerald M."/>
            <person name="Haas B."/>
            <person name="Abouelleil A."/>
            <person name="Alvarado L."/>
            <person name="Arachchi H.M."/>
            <person name="Berlin A."/>
            <person name="Brown A."/>
            <person name="Chapman S.B."/>
            <person name="Chen Z."/>
            <person name="Dunbar C."/>
            <person name="Freedman E."/>
            <person name="Gearin G."/>
            <person name="Gellesch M."/>
            <person name="Goldberg J."/>
            <person name="Griggs A."/>
            <person name="Gujja S."/>
            <person name="Heiman D."/>
            <person name="Howarth C."/>
            <person name="Larson L."/>
            <person name="Lui A."/>
            <person name="MacDonald P.J.P."/>
            <person name="Mehta T."/>
            <person name="Montmayeur A."/>
            <person name="Murphy C."/>
            <person name="Neiman D."/>
            <person name="Pearson M."/>
            <person name="Priest M."/>
            <person name="Roberts A."/>
            <person name="Saif S."/>
            <person name="Shea T."/>
            <person name="Shenoy N."/>
            <person name="Sisk P."/>
            <person name="Stolte C."/>
            <person name="Sykes S."/>
            <person name="Yandava C."/>
            <person name="Wortman J."/>
            <person name="Nusbaum C."/>
            <person name="Birren B."/>
        </authorList>
    </citation>
    <scope>NUCLEOTIDE SEQUENCE</scope>
    <source>
        <strain evidence="1">R3-111a-1</strain>
    </source>
</reference>
<keyword evidence="3" id="KW-1185">Reference proteome</keyword>
<name>J3P208_GAET3</name>
<gene>
    <name evidence="2" type="primary">20348014</name>
    <name evidence="1" type="ORF">GGTG_07556</name>
</gene>
<dbReference type="GeneID" id="20348014"/>
<sequence length="53" mass="5800">MTRFAEGLGRLQSTQVGNHWGILGVVESAKMAAVYGNAWLTLAAVHSRDGEWR</sequence>
<dbReference type="AlphaFoldDB" id="J3P208"/>
<dbReference type="HOGENOM" id="CLU_3074206_0_0_1"/>
<reference evidence="3" key="1">
    <citation type="submission" date="2010-07" db="EMBL/GenBank/DDBJ databases">
        <title>The genome sequence of Gaeumannomyces graminis var. tritici strain R3-111a-1.</title>
        <authorList>
            <consortium name="The Broad Institute Genome Sequencing Platform"/>
            <person name="Ma L.-J."/>
            <person name="Dead R."/>
            <person name="Young S."/>
            <person name="Zeng Q."/>
            <person name="Koehrsen M."/>
            <person name="Alvarado L."/>
            <person name="Berlin A."/>
            <person name="Chapman S.B."/>
            <person name="Chen Z."/>
            <person name="Freedman E."/>
            <person name="Gellesch M."/>
            <person name="Goldberg J."/>
            <person name="Griggs A."/>
            <person name="Gujja S."/>
            <person name="Heilman E.R."/>
            <person name="Heiman D."/>
            <person name="Hepburn T."/>
            <person name="Howarth C."/>
            <person name="Jen D."/>
            <person name="Larson L."/>
            <person name="Mehta T."/>
            <person name="Neiman D."/>
            <person name="Pearson M."/>
            <person name="Roberts A."/>
            <person name="Saif S."/>
            <person name="Shea T."/>
            <person name="Shenoy N."/>
            <person name="Sisk P."/>
            <person name="Stolte C."/>
            <person name="Sykes S."/>
            <person name="Walk T."/>
            <person name="White J."/>
            <person name="Yandava C."/>
            <person name="Haas B."/>
            <person name="Nusbaum C."/>
            <person name="Birren B."/>
        </authorList>
    </citation>
    <scope>NUCLEOTIDE SEQUENCE [LARGE SCALE GENOMIC DNA]</scope>
    <source>
        <strain evidence="3">R3-111a-1</strain>
    </source>
</reference>
<evidence type="ECO:0000313" key="1">
    <source>
        <dbReference type="EMBL" id="EJT73700.1"/>
    </source>
</evidence>
<evidence type="ECO:0000313" key="2">
    <source>
        <dbReference type="EnsemblFungi" id="EJT73700"/>
    </source>
</evidence>
<reference evidence="1" key="2">
    <citation type="submission" date="2010-07" db="EMBL/GenBank/DDBJ databases">
        <authorList>
            <consortium name="The Broad Institute Genome Sequencing Platform"/>
            <consortium name="Broad Institute Genome Sequencing Center for Infectious Disease"/>
            <person name="Ma L.-J."/>
            <person name="Dead R."/>
            <person name="Young S."/>
            <person name="Zeng Q."/>
            <person name="Koehrsen M."/>
            <person name="Alvarado L."/>
            <person name="Berlin A."/>
            <person name="Chapman S.B."/>
            <person name="Chen Z."/>
            <person name="Freedman E."/>
            <person name="Gellesch M."/>
            <person name="Goldberg J."/>
            <person name="Griggs A."/>
            <person name="Gujja S."/>
            <person name="Heilman E.R."/>
            <person name="Heiman D."/>
            <person name="Hepburn T."/>
            <person name="Howarth C."/>
            <person name="Jen D."/>
            <person name="Larson L."/>
            <person name="Mehta T."/>
            <person name="Neiman D."/>
            <person name="Pearson M."/>
            <person name="Roberts A."/>
            <person name="Saif S."/>
            <person name="Shea T."/>
            <person name="Shenoy N."/>
            <person name="Sisk P."/>
            <person name="Stolte C."/>
            <person name="Sykes S."/>
            <person name="Walk T."/>
            <person name="White J."/>
            <person name="Yandava C."/>
            <person name="Haas B."/>
            <person name="Nusbaum C."/>
            <person name="Birren B."/>
        </authorList>
    </citation>
    <scope>NUCLEOTIDE SEQUENCE</scope>
    <source>
        <strain evidence="1">R3-111a-1</strain>
    </source>
</reference>
<dbReference type="EMBL" id="GL385398">
    <property type="protein sequence ID" value="EJT73700.1"/>
    <property type="molecule type" value="Genomic_DNA"/>
</dbReference>
<dbReference type="RefSeq" id="XP_009223644.1">
    <property type="nucleotide sequence ID" value="XM_009225380.1"/>
</dbReference>
<reference evidence="2" key="4">
    <citation type="journal article" date="2015" name="G3 (Bethesda)">
        <title>Genome sequences of three phytopathogenic species of the Magnaporthaceae family of fungi.</title>
        <authorList>
            <person name="Okagaki L.H."/>
            <person name="Nunes C.C."/>
            <person name="Sailsbery J."/>
            <person name="Clay B."/>
            <person name="Brown D."/>
            <person name="John T."/>
            <person name="Oh Y."/>
            <person name="Young N."/>
            <person name="Fitzgerald M."/>
            <person name="Haas B.J."/>
            <person name="Zeng Q."/>
            <person name="Young S."/>
            <person name="Adiconis X."/>
            <person name="Fan L."/>
            <person name="Levin J.Z."/>
            <person name="Mitchell T.K."/>
            <person name="Okubara P.A."/>
            <person name="Farman M.L."/>
            <person name="Kohn L.M."/>
            <person name="Birren B."/>
            <person name="Ma L.-J."/>
            <person name="Dean R.A."/>
        </authorList>
    </citation>
    <scope>NUCLEOTIDE SEQUENCE</scope>
    <source>
        <strain evidence="2">R3-111a-1</strain>
    </source>
</reference>
<accession>J3P208</accession>
<dbReference type="VEuPathDB" id="FungiDB:GGTG_07556"/>